<keyword evidence="3" id="KW-0812">Transmembrane</keyword>
<keyword evidence="3" id="KW-1133">Transmembrane helix</keyword>
<organism evidence="5 6">
    <name type="scientific">Flavobacterium muglaense</name>
    <dbReference type="NCBI Taxonomy" id="2764716"/>
    <lineage>
        <taxon>Bacteria</taxon>
        <taxon>Pseudomonadati</taxon>
        <taxon>Bacteroidota</taxon>
        <taxon>Flavobacteriia</taxon>
        <taxon>Flavobacteriales</taxon>
        <taxon>Flavobacteriaceae</taxon>
        <taxon>Flavobacterium</taxon>
    </lineage>
</organism>
<keyword evidence="6" id="KW-1185">Reference proteome</keyword>
<dbReference type="AlphaFoldDB" id="A0A923N0V0"/>
<dbReference type="NCBIfam" id="TIGR03779">
    <property type="entry name" value="Bac_Flav_CT_M"/>
    <property type="match status" value="1"/>
</dbReference>
<sequence length="419" mass="46282">MKENENKKSAVYVTDGSINTSPDELAVSREGKVEKIKKPIIFGLMAIVFFGCMYLIFKPAENVKNIEILGLNDSVPQPTTIGLENDKQKAYEQELLEQKNQEKQNALTSLSDYWNEGSTEESLQDVPEKEGNSNASLNSYRNAQNTLGSFYNNDNSETQELRKQLEELKKEMVKKEESPTNVVDNQLELMEKSYQMAAKYLPINSASPENKSTGPSSPPKEAFVSIIPERYNVVSNLKQSVDEQLVIAVSNSTFTSTDQQQQTKNSIRAVVQETQLVSEETSVSLRLLEPARIQNKTIPIGTVVTANSKFQQGRLQLKIISIELEGNILPIELTIYGLDGQQGLAVPYSPERNAMIDMAANMGQTSGSSIMLSTSAGQQIAGDLSRGLVQGVSNYFSKKIKTPKVTLKAGLQVLLVSKK</sequence>
<evidence type="ECO:0000313" key="6">
    <source>
        <dbReference type="Proteomes" id="UP000641454"/>
    </source>
</evidence>
<feature type="coiled-coil region" evidence="1">
    <location>
        <begin position="151"/>
        <end position="178"/>
    </location>
</feature>
<evidence type="ECO:0000313" key="5">
    <source>
        <dbReference type="EMBL" id="MBC5844695.1"/>
    </source>
</evidence>
<proteinExistence type="predicted"/>
<name>A0A923N0V0_9FLAO</name>
<evidence type="ECO:0000256" key="3">
    <source>
        <dbReference type="SAM" id="Phobius"/>
    </source>
</evidence>
<gene>
    <name evidence="5" type="primary">traM</name>
    <name evidence="5" type="ORF">H8R25_09630</name>
</gene>
<dbReference type="Pfam" id="PF12508">
    <property type="entry name" value="Transposon_TraM"/>
    <property type="match status" value="1"/>
</dbReference>
<dbReference type="EMBL" id="JACRUL010000019">
    <property type="protein sequence ID" value="MBC5844695.1"/>
    <property type="molecule type" value="Genomic_DNA"/>
</dbReference>
<dbReference type="RefSeq" id="WP_187018388.1">
    <property type="nucleotide sequence ID" value="NZ_JACRUK010000019.1"/>
</dbReference>
<keyword evidence="3" id="KW-0472">Membrane</keyword>
<dbReference type="Proteomes" id="UP000641454">
    <property type="component" value="Unassembled WGS sequence"/>
</dbReference>
<keyword evidence="1" id="KW-0175">Coiled coil</keyword>
<protein>
    <submittedName>
        <fullName evidence="5">Conjugative transposon protein TraM</fullName>
    </submittedName>
</protein>
<reference evidence="5 6" key="1">
    <citation type="submission" date="2020-08" db="EMBL/GenBank/DDBJ databases">
        <title>Description of novel Flavobacterium F-392 isolate.</title>
        <authorList>
            <person name="Saticioglu I.B."/>
            <person name="Duman M."/>
            <person name="Altun S."/>
        </authorList>
    </citation>
    <scope>NUCLEOTIDE SEQUENCE [LARGE SCALE GENOMIC DNA]</scope>
    <source>
        <strain evidence="5 6">F-392</strain>
    </source>
</reference>
<comment type="caution">
    <text evidence="5">The sequence shown here is derived from an EMBL/GenBank/DDBJ whole genome shotgun (WGS) entry which is preliminary data.</text>
</comment>
<feature type="region of interest" description="Disordered" evidence="2">
    <location>
        <begin position="116"/>
        <end position="139"/>
    </location>
</feature>
<feature type="domain" description="Conjugative transposon TraM C-terminal" evidence="4">
    <location>
        <begin position="267"/>
        <end position="416"/>
    </location>
</feature>
<evidence type="ECO:0000256" key="1">
    <source>
        <dbReference type="SAM" id="Coils"/>
    </source>
</evidence>
<dbReference type="InterPro" id="IPR022187">
    <property type="entry name" value="Conjug_transposon_TraM"/>
</dbReference>
<dbReference type="InterPro" id="IPR055407">
    <property type="entry name" value="TraM_C"/>
</dbReference>
<accession>A0A923N0V0</accession>
<feature type="transmembrane region" description="Helical" evidence="3">
    <location>
        <begin position="39"/>
        <end position="57"/>
    </location>
</feature>
<evidence type="ECO:0000256" key="2">
    <source>
        <dbReference type="SAM" id="MobiDB-lite"/>
    </source>
</evidence>
<evidence type="ECO:0000259" key="4">
    <source>
        <dbReference type="Pfam" id="PF12508"/>
    </source>
</evidence>